<dbReference type="PANTHER" id="PTHR28589">
    <property type="entry name" value="28S RIBOSOMAL PROTEIN S34, MITOCHONDRIAL"/>
    <property type="match status" value="1"/>
</dbReference>
<dbReference type="GO" id="GO:0005739">
    <property type="term" value="C:mitochondrion"/>
    <property type="evidence" value="ECO:0007669"/>
    <property type="project" value="InterPro"/>
</dbReference>
<dbReference type="AlphaFoldDB" id="A0A165IC51"/>
<keyword evidence="2" id="KW-1185">Reference proteome</keyword>
<dbReference type="EMBL" id="KV427605">
    <property type="protein sequence ID" value="KZT12877.1"/>
    <property type="molecule type" value="Genomic_DNA"/>
</dbReference>
<dbReference type="Proteomes" id="UP000076871">
    <property type="component" value="Unassembled WGS sequence"/>
</dbReference>
<reference evidence="1 2" key="1">
    <citation type="journal article" date="2016" name="Mol. Biol. Evol.">
        <title>Comparative Genomics of Early-Diverging Mushroom-Forming Fungi Provides Insights into the Origins of Lignocellulose Decay Capabilities.</title>
        <authorList>
            <person name="Nagy L.G."/>
            <person name="Riley R."/>
            <person name="Tritt A."/>
            <person name="Adam C."/>
            <person name="Daum C."/>
            <person name="Floudas D."/>
            <person name="Sun H."/>
            <person name="Yadav J.S."/>
            <person name="Pangilinan J."/>
            <person name="Larsson K.H."/>
            <person name="Matsuura K."/>
            <person name="Barry K."/>
            <person name="Labutti K."/>
            <person name="Kuo R."/>
            <person name="Ohm R.A."/>
            <person name="Bhattacharya S.S."/>
            <person name="Shirouzu T."/>
            <person name="Yoshinaga Y."/>
            <person name="Martin F.M."/>
            <person name="Grigoriev I.V."/>
            <person name="Hibbett D.S."/>
        </authorList>
    </citation>
    <scope>NUCLEOTIDE SEQUENCE [LARGE SCALE GENOMIC DNA]</scope>
    <source>
        <strain evidence="1 2">93-53</strain>
    </source>
</reference>
<dbReference type="RefSeq" id="XP_040770387.1">
    <property type="nucleotide sequence ID" value="XM_040906036.1"/>
</dbReference>
<dbReference type="InterPro" id="IPR032053">
    <property type="entry name" value="Ribosomal_mS34"/>
</dbReference>
<dbReference type="GeneID" id="63823065"/>
<accession>A0A165IC51</accession>
<sequence>MSSSLASAIRQLLPKQLPPSLTNRPGNLYEVLSRYPKDGVGQRVHKIRWTSKGIPNCYWEVTRTSLKLEGKHGKAWGILTWKGKVVSEREEKIPGSLKFSWAEGTSRIPPGFTSRPKLSS</sequence>
<name>A0A165IC51_9APHY</name>
<protein>
    <submittedName>
        <fullName evidence="1">Uncharacterized protein</fullName>
    </submittedName>
</protein>
<gene>
    <name evidence="1" type="ORF">LAESUDRAFT_689803</name>
</gene>
<dbReference type="PANTHER" id="PTHR28589:SF1">
    <property type="entry name" value="SMALL RIBOSOMAL SUBUNIT PROTEIN MS34"/>
    <property type="match status" value="1"/>
</dbReference>
<evidence type="ECO:0000313" key="1">
    <source>
        <dbReference type="EMBL" id="KZT12877.1"/>
    </source>
</evidence>
<proteinExistence type="predicted"/>
<dbReference type="OrthoDB" id="16434at2759"/>
<dbReference type="InParanoid" id="A0A165IC51"/>
<dbReference type="GO" id="GO:0003735">
    <property type="term" value="F:structural constituent of ribosome"/>
    <property type="evidence" value="ECO:0007669"/>
    <property type="project" value="InterPro"/>
</dbReference>
<organism evidence="1 2">
    <name type="scientific">Laetiporus sulphureus 93-53</name>
    <dbReference type="NCBI Taxonomy" id="1314785"/>
    <lineage>
        <taxon>Eukaryota</taxon>
        <taxon>Fungi</taxon>
        <taxon>Dikarya</taxon>
        <taxon>Basidiomycota</taxon>
        <taxon>Agaricomycotina</taxon>
        <taxon>Agaricomycetes</taxon>
        <taxon>Polyporales</taxon>
        <taxon>Laetiporus</taxon>
    </lineage>
</organism>
<evidence type="ECO:0000313" key="2">
    <source>
        <dbReference type="Proteomes" id="UP000076871"/>
    </source>
</evidence>
<dbReference type="Pfam" id="PF16053">
    <property type="entry name" value="MRP-S34"/>
    <property type="match status" value="1"/>
</dbReference>